<dbReference type="Proteomes" id="UP001165587">
    <property type="component" value="Unassembled WGS sequence"/>
</dbReference>
<keyword evidence="1" id="KW-0812">Transmembrane</keyword>
<gene>
    <name evidence="2" type="ORF">N1028_05155</name>
</gene>
<evidence type="ECO:0000313" key="2">
    <source>
        <dbReference type="EMBL" id="MCS5725278.1"/>
    </source>
</evidence>
<dbReference type="EMBL" id="JANLCK010000002">
    <property type="protein sequence ID" value="MCS5725278.1"/>
    <property type="molecule type" value="Genomic_DNA"/>
</dbReference>
<sequence>MTTSPTLTTPAPGVDYPGKTLGVIGLVASILFMFVGLVISLVALNQSKKAGYRNTPAKIGVIVGIVLTVLWVLVYVGTAVVAISYS</sequence>
<keyword evidence="1" id="KW-0472">Membrane</keyword>
<evidence type="ECO:0008006" key="4">
    <source>
        <dbReference type="Google" id="ProtNLM"/>
    </source>
</evidence>
<keyword evidence="3" id="KW-1185">Reference proteome</keyword>
<keyword evidence="1" id="KW-1133">Transmembrane helix</keyword>
<organism evidence="2 3">
    <name type="scientific">Herbiconiux oxytropis</name>
    <dbReference type="NCBI Taxonomy" id="2970915"/>
    <lineage>
        <taxon>Bacteria</taxon>
        <taxon>Bacillati</taxon>
        <taxon>Actinomycetota</taxon>
        <taxon>Actinomycetes</taxon>
        <taxon>Micrococcales</taxon>
        <taxon>Microbacteriaceae</taxon>
        <taxon>Herbiconiux</taxon>
    </lineage>
</organism>
<dbReference type="AlphaFoldDB" id="A0AA41XF29"/>
<dbReference type="RefSeq" id="WP_259525753.1">
    <property type="nucleotide sequence ID" value="NZ_JANLCK010000002.1"/>
</dbReference>
<accession>A0AA41XF29</accession>
<protein>
    <recommendedName>
        <fullName evidence="4">DUF4190 domain-containing protein</fullName>
    </recommendedName>
</protein>
<comment type="caution">
    <text evidence="2">The sequence shown here is derived from an EMBL/GenBank/DDBJ whole genome shotgun (WGS) entry which is preliminary data.</text>
</comment>
<feature type="transmembrane region" description="Helical" evidence="1">
    <location>
        <begin position="20"/>
        <end position="44"/>
    </location>
</feature>
<evidence type="ECO:0000256" key="1">
    <source>
        <dbReference type="SAM" id="Phobius"/>
    </source>
</evidence>
<evidence type="ECO:0000313" key="3">
    <source>
        <dbReference type="Proteomes" id="UP001165587"/>
    </source>
</evidence>
<reference evidence="2" key="1">
    <citation type="submission" date="2022-08" db="EMBL/GenBank/DDBJ databases">
        <authorList>
            <person name="Deng Y."/>
            <person name="Han X.-F."/>
            <person name="Zhang Y.-Q."/>
        </authorList>
    </citation>
    <scope>NUCLEOTIDE SEQUENCE</scope>
    <source>
        <strain evidence="2">CPCC 203407</strain>
    </source>
</reference>
<proteinExistence type="predicted"/>
<feature type="transmembrane region" description="Helical" evidence="1">
    <location>
        <begin position="56"/>
        <end position="85"/>
    </location>
</feature>
<name>A0AA41XF29_9MICO</name>